<keyword evidence="2" id="KW-0732">Signal</keyword>
<keyword evidence="3" id="KW-0378">Hydrolase</keyword>
<evidence type="ECO:0000313" key="5">
    <source>
        <dbReference type="Proteomes" id="UP000004892"/>
    </source>
</evidence>
<organism evidence="4 5">
    <name type="scientific">Odoribacter laneus YIT 12061</name>
    <dbReference type="NCBI Taxonomy" id="742817"/>
    <lineage>
        <taxon>Bacteria</taxon>
        <taxon>Pseudomonadati</taxon>
        <taxon>Bacteroidota</taxon>
        <taxon>Bacteroidia</taxon>
        <taxon>Bacteroidales</taxon>
        <taxon>Odoribacteraceae</taxon>
        <taxon>Odoribacter</taxon>
    </lineage>
</organism>
<proteinExistence type="predicted"/>
<protein>
    <recommendedName>
        <fullName evidence="6">Peptidase</fullName>
    </recommendedName>
</protein>
<dbReference type="ESTHER" id="9bact-h1djv1">
    <property type="family name" value="Peptidase_S37"/>
</dbReference>
<dbReference type="STRING" id="742817.HMPREF9449_02537"/>
<dbReference type="Gene3D" id="3.40.50.1820">
    <property type="entry name" value="alpha/beta hydrolase"/>
    <property type="match status" value="1"/>
</dbReference>
<evidence type="ECO:0000256" key="1">
    <source>
        <dbReference type="ARBA" id="ARBA00022670"/>
    </source>
</evidence>
<dbReference type="InterPro" id="IPR008761">
    <property type="entry name" value="Peptidase_S37"/>
</dbReference>
<reference evidence="4 5" key="1">
    <citation type="submission" date="2012-01" db="EMBL/GenBank/DDBJ databases">
        <title>The Genome Sequence of Odoribacter laneus YIT 12061.</title>
        <authorList>
            <consortium name="The Broad Institute Genome Sequencing Platform"/>
            <person name="Earl A."/>
            <person name="Ward D."/>
            <person name="Feldgarden M."/>
            <person name="Gevers D."/>
            <person name="Morotomi M."/>
            <person name="Young S.K."/>
            <person name="Zeng Q."/>
            <person name="Gargeya S."/>
            <person name="Fitzgerald M."/>
            <person name="Haas B."/>
            <person name="Abouelleil A."/>
            <person name="Alvarado L."/>
            <person name="Arachchi H.M."/>
            <person name="Berlin A."/>
            <person name="Chapman S.B."/>
            <person name="Gearin G."/>
            <person name="Goldberg J."/>
            <person name="Griggs A."/>
            <person name="Gujja S."/>
            <person name="Hansen M."/>
            <person name="Heiman D."/>
            <person name="Howarth C."/>
            <person name="Larimer J."/>
            <person name="Lui A."/>
            <person name="MacDonald P.J.P."/>
            <person name="McCowen C."/>
            <person name="Montmayeur A."/>
            <person name="Murphy C."/>
            <person name="Neiman D."/>
            <person name="Pearson M."/>
            <person name="Priest M."/>
            <person name="Roberts A."/>
            <person name="Saif S."/>
            <person name="Shea T."/>
            <person name="Sisk P."/>
            <person name="Stolte C."/>
            <person name="Sykes S."/>
            <person name="Wortman J."/>
            <person name="Nusbaum C."/>
            <person name="Birren B."/>
        </authorList>
    </citation>
    <scope>NUCLEOTIDE SEQUENCE [LARGE SCALE GENOMIC DNA]</scope>
    <source>
        <strain evidence="4 5">YIT 12061</strain>
    </source>
</reference>
<dbReference type="GeneID" id="98070073"/>
<dbReference type="Proteomes" id="UP000004892">
    <property type="component" value="Unassembled WGS sequence"/>
</dbReference>
<dbReference type="Pfam" id="PF05576">
    <property type="entry name" value="Peptidase_S37"/>
    <property type="match status" value="1"/>
</dbReference>
<dbReference type="AlphaFoldDB" id="H1DJV1"/>
<evidence type="ECO:0000313" key="4">
    <source>
        <dbReference type="EMBL" id="EHP45951.1"/>
    </source>
</evidence>
<evidence type="ECO:0000256" key="2">
    <source>
        <dbReference type="ARBA" id="ARBA00022729"/>
    </source>
</evidence>
<dbReference type="GO" id="GO:0006508">
    <property type="term" value="P:proteolysis"/>
    <property type="evidence" value="ECO:0007669"/>
    <property type="project" value="UniProtKB-KW"/>
</dbReference>
<evidence type="ECO:0000256" key="3">
    <source>
        <dbReference type="ARBA" id="ARBA00022801"/>
    </source>
</evidence>
<keyword evidence="5" id="KW-1185">Reference proteome</keyword>
<dbReference type="PANTHER" id="PTHR11010">
    <property type="entry name" value="PROTEASE S28 PRO-X CARBOXYPEPTIDASE-RELATED"/>
    <property type="match status" value="1"/>
</dbReference>
<gene>
    <name evidence="4" type="ORF">HMPREF9449_02537</name>
</gene>
<keyword evidence="1" id="KW-0645">Protease</keyword>
<dbReference type="GO" id="GO:0008239">
    <property type="term" value="F:dipeptidyl-peptidase activity"/>
    <property type="evidence" value="ECO:0007669"/>
    <property type="project" value="TreeGrafter"/>
</dbReference>
<dbReference type="InterPro" id="IPR029058">
    <property type="entry name" value="AB_hydrolase_fold"/>
</dbReference>
<dbReference type="eggNOG" id="COG1073">
    <property type="taxonomic scope" value="Bacteria"/>
</dbReference>
<dbReference type="EMBL" id="ADMC01000027">
    <property type="protein sequence ID" value="EHP45951.1"/>
    <property type="molecule type" value="Genomic_DNA"/>
</dbReference>
<dbReference type="PATRIC" id="fig|742817.3.peg.2716"/>
<name>H1DJV1_9BACT</name>
<dbReference type="PANTHER" id="PTHR11010:SF38">
    <property type="entry name" value="LYSOSOMAL PRO-X CARBOXYPEPTIDASE"/>
    <property type="match status" value="1"/>
</dbReference>
<sequence>MMKRTIVSLLFLALGSYMAWGQSGILEKLQQIKEISDIKKMDIDSFDEYYEFWYEQPIDHSRPEGGKFKQRVLLGHKNKPKAPVIVELQGYNIWSPKAGELAQLLNGNQLTIEHRFFDRSVPQGGIPWEYLTIKQAATDQHEIIQAIRKNIYPEVKWVSTGISKGGQTTIFHRYFYPEDVDVSVPYVAPLNLKYVDPRLAKFLEKAGTSKVGFGKFLFGNDERNTCHWDIKDFQNLCFQKIDSLIPMVEEYAQEKNYTFETVGGIRRAVQLMILEYPFAFWQWGHKCSNIPLAEDGIEAIYTNLMEVSGPSFFEDKNIVQQQPFFYAALTEIGMYDYKVKPFKKYLPDKEDITFVFTMPKGIEQKPFNEQQMKDINRWLQTDAEKMLFIYGGMDPWGATAVDLKENSKCRKYVKADMDHTCRIKHFEEITRQDIIETLKSWLK</sequence>
<dbReference type="SUPFAM" id="SSF53474">
    <property type="entry name" value="alpha/beta-Hydrolases"/>
    <property type="match status" value="1"/>
</dbReference>
<accession>H1DJV1</accession>
<dbReference type="HOGENOM" id="CLU_039283_0_0_10"/>
<dbReference type="RefSeq" id="WP_009137682.1">
    <property type="nucleotide sequence ID" value="NZ_JH594597.1"/>
</dbReference>
<comment type="caution">
    <text evidence="4">The sequence shown here is derived from an EMBL/GenBank/DDBJ whole genome shotgun (WGS) entry which is preliminary data.</text>
</comment>
<evidence type="ECO:0008006" key="6">
    <source>
        <dbReference type="Google" id="ProtNLM"/>
    </source>
</evidence>